<feature type="compositionally biased region" description="Polar residues" evidence="1">
    <location>
        <begin position="14"/>
        <end position="30"/>
    </location>
</feature>
<keyword evidence="3" id="KW-1185">Reference proteome</keyword>
<feature type="compositionally biased region" description="Basic and acidic residues" evidence="1">
    <location>
        <begin position="1"/>
        <end position="13"/>
    </location>
</feature>
<gene>
    <name evidence="2" type="ORF">PUN28_014388</name>
</gene>
<organism evidence="2 3">
    <name type="scientific">Cardiocondyla obscurior</name>
    <dbReference type="NCBI Taxonomy" id="286306"/>
    <lineage>
        <taxon>Eukaryota</taxon>
        <taxon>Metazoa</taxon>
        <taxon>Ecdysozoa</taxon>
        <taxon>Arthropoda</taxon>
        <taxon>Hexapoda</taxon>
        <taxon>Insecta</taxon>
        <taxon>Pterygota</taxon>
        <taxon>Neoptera</taxon>
        <taxon>Endopterygota</taxon>
        <taxon>Hymenoptera</taxon>
        <taxon>Apocrita</taxon>
        <taxon>Aculeata</taxon>
        <taxon>Formicoidea</taxon>
        <taxon>Formicidae</taxon>
        <taxon>Myrmicinae</taxon>
        <taxon>Cardiocondyla</taxon>
    </lineage>
</organism>
<reference evidence="2 3" key="1">
    <citation type="submission" date="2023-03" db="EMBL/GenBank/DDBJ databases">
        <title>High recombination rates correlate with genetic variation in Cardiocondyla obscurior ants.</title>
        <authorList>
            <person name="Errbii M."/>
        </authorList>
    </citation>
    <scope>NUCLEOTIDE SEQUENCE [LARGE SCALE GENOMIC DNA]</scope>
    <source>
        <strain evidence="2">Alpha-2009</strain>
        <tissue evidence="2">Whole body</tissue>
    </source>
</reference>
<accession>A0AAW2F324</accession>
<name>A0AAW2F324_9HYME</name>
<evidence type="ECO:0000313" key="3">
    <source>
        <dbReference type="Proteomes" id="UP001430953"/>
    </source>
</evidence>
<evidence type="ECO:0000256" key="1">
    <source>
        <dbReference type="SAM" id="MobiDB-lite"/>
    </source>
</evidence>
<protein>
    <submittedName>
        <fullName evidence="2">Uncharacterized protein</fullName>
    </submittedName>
</protein>
<feature type="region of interest" description="Disordered" evidence="1">
    <location>
        <begin position="1"/>
        <end position="71"/>
    </location>
</feature>
<dbReference type="EMBL" id="JADYXP020000015">
    <property type="protein sequence ID" value="KAL0109264.1"/>
    <property type="molecule type" value="Genomic_DNA"/>
</dbReference>
<comment type="caution">
    <text evidence="2">The sequence shown here is derived from an EMBL/GenBank/DDBJ whole genome shotgun (WGS) entry which is preliminary data.</text>
</comment>
<evidence type="ECO:0000313" key="2">
    <source>
        <dbReference type="EMBL" id="KAL0109264.1"/>
    </source>
</evidence>
<proteinExistence type="predicted"/>
<dbReference type="AlphaFoldDB" id="A0AAW2F324"/>
<dbReference type="Proteomes" id="UP001430953">
    <property type="component" value="Unassembled WGS sequence"/>
</dbReference>
<sequence length="101" mass="11420">MKVKRSGENRAETQENSYNPDSRLQQTSGIKNRGRGERAEQLIQCRYGENTEESSRGSCIPPLTPISQPASVSCHSLPPDVHLPLHVMEIFQENLRIFKTL</sequence>